<keyword evidence="2" id="KW-1133">Transmembrane helix</keyword>
<dbReference type="HOGENOM" id="CLU_611269_0_0_1"/>
<feature type="compositionally biased region" description="Basic and acidic residues" evidence="1">
    <location>
        <begin position="210"/>
        <end position="229"/>
    </location>
</feature>
<feature type="transmembrane region" description="Helical" evidence="2">
    <location>
        <begin position="12"/>
        <end position="31"/>
    </location>
</feature>
<evidence type="ECO:0000313" key="4">
    <source>
        <dbReference type="Proteomes" id="UP000054097"/>
    </source>
</evidence>
<keyword evidence="4" id="KW-1185">Reference proteome</keyword>
<evidence type="ECO:0000313" key="3">
    <source>
        <dbReference type="EMBL" id="KIM25250.1"/>
    </source>
</evidence>
<feature type="compositionally biased region" description="Low complexity" evidence="1">
    <location>
        <begin position="273"/>
        <end position="284"/>
    </location>
</feature>
<keyword evidence="2" id="KW-0812">Transmembrane</keyword>
<dbReference type="AlphaFoldDB" id="A0A0C3AKZ5"/>
<gene>
    <name evidence="3" type="ORF">M408DRAFT_17393</name>
</gene>
<sequence>MIKNFFPLLRGCLLGTVAAWTMIVLGIAIHFQMSFVDSAAELTYVALAVFVAAVTLALFLVVLVAPCNKFASNILRTKWEVVWLGVLAILWTSLAGYTTTPAAHDNEVECWDEDENGNIVDANVDGSFAFFNCIIRMSPNLSHFFLISNIAPVLFLFLFVLVLALWHHSRGRFVIWTTRTTSVGWFDRPTSHGTSHKPHLPPPITQRKSHKDERYEKWDNEKEVGSGRRRHFEFGEKAAGKVGDKIRSISLGRRGGRAEDDREAKAELIQKPAAAAARKGGPAPAAGPPRPPAINRSNSAPLKPRQYVVGVPAGEGTKPALAPIAARMTEERRKTEDAPKRQVSQRERMDRERQAARKDRGDEEDEREGRRAYRGTGNVNDRSGSNAAGVAGRRDTSQARPDVVRSNSSANRPRRDGGESSGRDAQQSRNPYRQASGRRA</sequence>
<dbReference type="Proteomes" id="UP000054097">
    <property type="component" value="Unassembled WGS sequence"/>
</dbReference>
<feature type="compositionally biased region" description="Basic and acidic residues" evidence="1">
    <location>
        <begin position="413"/>
        <end position="422"/>
    </location>
</feature>
<organism evidence="3 4">
    <name type="scientific">Serendipita vermifera MAFF 305830</name>
    <dbReference type="NCBI Taxonomy" id="933852"/>
    <lineage>
        <taxon>Eukaryota</taxon>
        <taxon>Fungi</taxon>
        <taxon>Dikarya</taxon>
        <taxon>Basidiomycota</taxon>
        <taxon>Agaricomycotina</taxon>
        <taxon>Agaricomycetes</taxon>
        <taxon>Sebacinales</taxon>
        <taxon>Serendipitaceae</taxon>
        <taxon>Serendipita</taxon>
    </lineage>
</organism>
<evidence type="ECO:0000256" key="1">
    <source>
        <dbReference type="SAM" id="MobiDB-lite"/>
    </source>
</evidence>
<evidence type="ECO:0008006" key="5">
    <source>
        <dbReference type="Google" id="ProtNLM"/>
    </source>
</evidence>
<dbReference type="OrthoDB" id="3266740at2759"/>
<dbReference type="EMBL" id="KN824316">
    <property type="protein sequence ID" value="KIM25250.1"/>
    <property type="molecule type" value="Genomic_DNA"/>
</dbReference>
<feature type="region of interest" description="Disordered" evidence="1">
    <location>
        <begin position="190"/>
        <end position="229"/>
    </location>
</feature>
<proteinExistence type="predicted"/>
<feature type="transmembrane region" description="Helical" evidence="2">
    <location>
        <begin position="144"/>
        <end position="166"/>
    </location>
</feature>
<feature type="compositionally biased region" description="Polar residues" evidence="1">
    <location>
        <begin position="423"/>
        <end position="433"/>
    </location>
</feature>
<keyword evidence="2" id="KW-0472">Membrane</keyword>
<name>A0A0C3AKZ5_SERVB</name>
<dbReference type="STRING" id="933852.A0A0C3AKZ5"/>
<accession>A0A0C3AKZ5</accession>
<feature type="transmembrane region" description="Helical" evidence="2">
    <location>
        <begin position="43"/>
        <end position="67"/>
    </location>
</feature>
<evidence type="ECO:0000256" key="2">
    <source>
        <dbReference type="SAM" id="Phobius"/>
    </source>
</evidence>
<reference evidence="4" key="2">
    <citation type="submission" date="2015-01" db="EMBL/GenBank/DDBJ databases">
        <title>Evolutionary Origins and Diversification of the Mycorrhizal Mutualists.</title>
        <authorList>
            <consortium name="DOE Joint Genome Institute"/>
            <consortium name="Mycorrhizal Genomics Consortium"/>
            <person name="Kohler A."/>
            <person name="Kuo A."/>
            <person name="Nagy L.G."/>
            <person name="Floudas D."/>
            <person name="Copeland A."/>
            <person name="Barry K.W."/>
            <person name="Cichocki N."/>
            <person name="Veneault-Fourrey C."/>
            <person name="LaButti K."/>
            <person name="Lindquist E.A."/>
            <person name="Lipzen A."/>
            <person name="Lundell T."/>
            <person name="Morin E."/>
            <person name="Murat C."/>
            <person name="Riley R."/>
            <person name="Ohm R."/>
            <person name="Sun H."/>
            <person name="Tunlid A."/>
            <person name="Henrissat B."/>
            <person name="Grigoriev I.V."/>
            <person name="Hibbett D.S."/>
            <person name="Martin F."/>
        </authorList>
    </citation>
    <scope>NUCLEOTIDE SEQUENCE [LARGE SCALE GENOMIC DNA]</scope>
    <source>
        <strain evidence="4">MAFF 305830</strain>
    </source>
</reference>
<feature type="compositionally biased region" description="Basic and acidic residues" evidence="1">
    <location>
        <begin position="328"/>
        <end position="371"/>
    </location>
</feature>
<feature type="region of interest" description="Disordered" evidence="1">
    <location>
        <begin position="273"/>
        <end position="440"/>
    </location>
</feature>
<feature type="transmembrane region" description="Helical" evidence="2">
    <location>
        <begin position="79"/>
        <end position="97"/>
    </location>
</feature>
<protein>
    <recommendedName>
        <fullName evidence="5">MARVEL domain-containing protein</fullName>
    </recommendedName>
</protein>
<reference evidence="3 4" key="1">
    <citation type="submission" date="2014-04" db="EMBL/GenBank/DDBJ databases">
        <authorList>
            <consortium name="DOE Joint Genome Institute"/>
            <person name="Kuo A."/>
            <person name="Zuccaro A."/>
            <person name="Kohler A."/>
            <person name="Nagy L.G."/>
            <person name="Floudas D."/>
            <person name="Copeland A."/>
            <person name="Barry K.W."/>
            <person name="Cichocki N."/>
            <person name="Veneault-Fourrey C."/>
            <person name="LaButti K."/>
            <person name="Lindquist E.A."/>
            <person name="Lipzen A."/>
            <person name="Lundell T."/>
            <person name="Morin E."/>
            <person name="Murat C."/>
            <person name="Sun H."/>
            <person name="Tunlid A."/>
            <person name="Henrissat B."/>
            <person name="Grigoriev I.V."/>
            <person name="Hibbett D.S."/>
            <person name="Martin F."/>
            <person name="Nordberg H.P."/>
            <person name="Cantor M.N."/>
            <person name="Hua S.X."/>
        </authorList>
    </citation>
    <scope>NUCLEOTIDE SEQUENCE [LARGE SCALE GENOMIC DNA]</scope>
    <source>
        <strain evidence="3 4">MAFF 305830</strain>
    </source>
</reference>
<feature type="compositionally biased region" description="Polar residues" evidence="1">
    <location>
        <begin position="377"/>
        <end position="386"/>
    </location>
</feature>